<keyword evidence="2" id="KW-0378">Hydrolase</keyword>
<dbReference type="InterPro" id="IPR035892">
    <property type="entry name" value="C2_domain_sf"/>
</dbReference>
<dbReference type="InterPro" id="IPR001711">
    <property type="entry name" value="PLipase_C_Pinositol-sp_Y"/>
</dbReference>
<evidence type="ECO:0000259" key="5">
    <source>
        <dbReference type="PROSITE" id="PS50008"/>
    </source>
</evidence>
<dbReference type="PANTHER" id="PTHR10336">
    <property type="entry name" value="PHOSPHOINOSITIDE-SPECIFIC PHOSPHOLIPASE C FAMILY PROTEIN"/>
    <property type="match status" value="1"/>
</dbReference>
<comment type="catalytic activity">
    <reaction evidence="2">
        <text>a 1,2-diacyl-sn-glycero-3-phospho-(1D-myo-inositol-4,5-bisphosphate) + H2O = 1D-myo-inositol 1,4,5-trisphosphate + a 1,2-diacyl-sn-glycerol + H(+)</text>
        <dbReference type="Rhea" id="RHEA:33179"/>
        <dbReference type="ChEBI" id="CHEBI:15377"/>
        <dbReference type="ChEBI" id="CHEBI:15378"/>
        <dbReference type="ChEBI" id="CHEBI:17815"/>
        <dbReference type="ChEBI" id="CHEBI:58456"/>
        <dbReference type="ChEBI" id="CHEBI:203600"/>
        <dbReference type="EC" id="3.1.4.11"/>
    </reaction>
</comment>
<name>A0ABR3P4X4_9PEZI</name>
<dbReference type="SUPFAM" id="SSF49562">
    <property type="entry name" value="C2 domain (Calcium/lipid-binding domain, CaLB)"/>
    <property type="match status" value="1"/>
</dbReference>
<reference evidence="6 7" key="1">
    <citation type="submission" date="2024-07" db="EMBL/GenBank/DDBJ databases">
        <title>Draft sequence of the Neodothiora populina.</title>
        <authorList>
            <person name="Drown D.D."/>
            <person name="Schuette U.S."/>
            <person name="Buechlein A.B."/>
            <person name="Rusch D.R."/>
            <person name="Winton L.W."/>
            <person name="Adams G.A."/>
        </authorList>
    </citation>
    <scope>NUCLEOTIDE SEQUENCE [LARGE SCALE GENOMIC DNA]</scope>
    <source>
        <strain evidence="6 7">CPC 39397</strain>
    </source>
</reference>
<feature type="compositionally biased region" description="Basic and acidic residues" evidence="3">
    <location>
        <begin position="172"/>
        <end position="185"/>
    </location>
</feature>
<evidence type="ECO:0000256" key="1">
    <source>
        <dbReference type="ARBA" id="ARBA00023224"/>
    </source>
</evidence>
<feature type="region of interest" description="Disordered" evidence="3">
    <location>
        <begin position="125"/>
        <end position="156"/>
    </location>
</feature>
<dbReference type="PROSITE" id="PS50007">
    <property type="entry name" value="PIPLC_X_DOMAIN"/>
    <property type="match status" value="1"/>
</dbReference>
<dbReference type="InterPro" id="IPR000008">
    <property type="entry name" value="C2_dom"/>
</dbReference>
<dbReference type="Pfam" id="PF00388">
    <property type="entry name" value="PI-PLC-X"/>
    <property type="match status" value="1"/>
</dbReference>
<feature type="domain" description="PI-PLC Y-box" evidence="5">
    <location>
        <begin position="337"/>
        <end position="450"/>
    </location>
</feature>
<evidence type="ECO:0000256" key="3">
    <source>
        <dbReference type="SAM" id="MobiDB-lite"/>
    </source>
</evidence>
<dbReference type="PRINTS" id="PR00390">
    <property type="entry name" value="PHPHLIPASEC"/>
</dbReference>
<organism evidence="6 7">
    <name type="scientific">Neodothiora populina</name>
    <dbReference type="NCBI Taxonomy" id="2781224"/>
    <lineage>
        <taxon>Eukaryota</taxon>
        <taxon>Fungi</taxon>
        <taxon>Dikarya</taxon>
        <taxon>Ascomycota</taxon>
        <taxon>Pezizomycotina</taxon>
        <taxon>Dothideomycetes</taxon>
        <taxon>Dothideomycetidae</taxon>
        <taxon>Dothideales</taxon>
        <taxon>Dothioraceae</taxon>
        <taxon>Neodothiora</taxon>
    </lineage>
</organism>
<accession>A0ABR3P4X4</accession>
<dbReference type="Pfam" id="PF00168">
    <property type="entry name" value="C2"/>
    <property type="match status" value="1"/>
</dbReference>
<evidence type="ECO:0000313" key="7">
    <source>
        <dbReference type="Proteomes" id="UP001562354"/>
    </source>
</evidence>
<sequence>MASNQSPLFCPEILKYARKLHEETTPATVDGGATQSGQVALKPDNNHVGLDASIETFDDLLKYLSSPQSDAMAPVATDTSYPLSDYFISSSHNTYLWGNQLYGKSSAEAYRNVLHRGCRSVEIDVWDPKDDSDSDTSSSDSESEIGDGEQHSRLGRLSRKVKREVSLLKSKAKAEGTSERSEKVVTTRQQKQGVVQAPAPALHREPRVLHGYTATKEVAFRTVCQTIAQQAFEKSDLPVIVSLEVHASPPQQKIMVEIMREYWGPYLGDLDVEVTENTPLPLLESLRKRILVKVKYSAPKKGQEKKSLAVNAAVEGDSSDEEAQDEAVQQGHIIPELGNMGIYTRSYHFQSFDQPEARYPTHVFSLSEKKLLSTHKQDASALFRHNQKYLMRAYPKGMRVTSTNLDPAPFWRQGVQMVALNWQYLNAALMLNHAMFHGTGGWVLKPEGYRSEHHATSQRSAIKRGILDLSIEFLAGQKIGPANKFLKLYVSCELHTEEPDESQGSELPEGVQSKEGQIKARTEAARGYNNPDFWRQTLRFKGVPDIDEELTFVRFKVKDDETLSRDDMFGWACFRLDRLQQGIRLLHLYDPEGELTDGTLLVRIKKNVTVA</sequence>
<dbReference type="Pfam" id="PF00387">
    <property type="entry name" value="PI-PLC-Y"/>
    <property type="match status" value="1"/>
</dbReference>
<dbReference type="InterPro" id="IPR001192">
    <property type="entry name" value="PI-PLC_fam"/>
</dbReference>
<keyword evidence="2" id="KW-0443">Lipid metabolism</keyword>
<dbReference type="GeneID" id="95979938"/>
<dbReference type="Gene3D" id="2.60.40.150">
    <property type="entry name" value="C2 domain"/>
    <property type="match status" value="1"/>
</dbReference>
<dbReference type="Proteomes" id="UP001562354">
    <property type="component" value="Unassembled WGS sequence"/>
</dbReference>
<dbReference type="PROSITE" id="PS50008">
    <property type="entry name" value="PIPLC_Y_DOMAIN"/>
    <property type="match status" value="1"/>
</dbReference>
<keyword evidence="7" id="KW-1185">Reference proteome</keyword>
<dbReference type="Gene3D" id="3.20.20.190">
    <property type="entry name" value="Phosphatidylinositol (PI) phosphodiesterase"/>
    <property type="match status" value="1"/>
</dbReference>
<dbReference type="EC" id="3.1.4.11" evidence="2"/>
<keyword evidence="1" id="KW-0807">Transducer</keyword>
<dbReference type="SMART" id="SM00148">
    <property type="entry name" value="PLCXc"/>
    <property type="match status" value="1"/>
</dbReference>
<evidence type="ECO:0000259" key="4">
    <source>
        <dbReference type="PROSITE" id="PS50004"/>
    </source>
</evidence>
<protein>
    <recommendedName>
        <fullName evidence="2">Phosphoinositide phospholipase C</fullName>
        <ecNumber evidence="2">3.1.4.11</ecNumber>
    </recommendedName>
</protein>
<comment type="caution">
    <text evidence="6">The sequence shown here is derived from an EMBL/GenBank/DDBJ whole genome shotgun (WGS) entry which is preliminary data.</text>
</comment>
<feature type="region of interest" description="Disordered" evidence="3">
    <location>
        <begin position="499"/>
        <end position="518"/>
    </location>
</feature>
<evidence type="ECO:0000313" key="6">
    <source>
        <dbReference type="EMBL" id="KAL1297690.1"/>
    </source>
</evidence>
<gene>
    <name evidence="6" type="ORF">AAFC00_006239</name>
</gene>
<dbReference type="InterPro" id="IPR000909">
    <property type="entry name" value="PLipase_C_PInositol-sp_X_dom"/>
</dbReference>
<feature type="region of interest" description="Disordered" evidence="3">
    <location>
        <begin position="168"/>
        <end position="198"/>
    </location>
</feature>
<dbReference type="SUPFAM" id="SSF51695">
    <property type="entry name" value="PLC-like phosphodiesterases"/>
    <property type="match status" value="1"/>
</dbReference>
<dbReference type="CDD" id="cd00275">
    <property type="entry name" value="C2_PLC_like"/>
    <property type="match status" value="1"/>
</dbReference>
<dbReference type="SMART" id="SM00149">
    <property type="entry name" value="PLCYc"/>
    <property type="match status" value="1"/>
</dbReference>
<dbReference type="EMBL" id="JBFMKM010000014">
    <property type="protein sequence ID" value="KAL1297690.1"/>
    <property type="molecule type" value="Genomic_DNA"/>
</dbReference>
<keyword evidence="2" id="KW-0442">Lipid degradation</keyword>
<feature type="domain" description="C2" evidence="4">
    <location>
        <begin position="450"/>
        <end position="590"/>
    </location>
</feature>
<proteinExistence type="predicted"/>
<evidence type="ECO:0000256" key="2">
    <source>
        <dbReference type="RuleBase" id="RU361133"/>
    </source>
</evidence>
<dbReference type="RefSeq" id="XP_069197372.1">
    <property type="nucleotide sequence ID" value="XM_069346162.1"/>
</dbReference>
<dbReference type="CDD" id="cd08598">
    <property type="entry name" value="PI-PLC1c_yeast"/>
    <property type="match status" value="1"/>
</dbReference>
<dbReference type="PROSITE" id="PS50004">
    <property type="entry name" value="C2"/>
    <property type="match status" value="1"/>
</dbReference>
<dbReference type="PANTHER" id="PTHR10336:SF82">
    <property type="entry name" value="PHOSPHOINOSITIDE PHOSPHOLIPASE C"/>
    <property type="match status" value="1"/>
</dbReference>
<dbReference type="InterPro" id="IPR017946">
    <property type="entry name" value="PLC-like_Pdiesterase_TIM-brl"/>
</dbReference>